<name>A0A8J0TN46_XENLA</name>
<dbReference type="Proteomes" id="UP000186698">
    <property type="component" value="Chromosome 8S"/>
</dbReference>
<protein>
    <recommendedName>
        <fullName evidence="17">Neural cell adhesion molecule L1</fullName>
    </recommendedName>
</protein>
<dbReference type="FunFam" id="2.60.40.10:FF:000057">
    <property type="entry name" value="neural cell adhesion molecule L1"/>
    <property type="match status" value="1"/>
</dbReference>
<evidence type="ECO:0000313" key="23">
    <source>
        <dbReference type="Proteomes" id="UP000186698"/>
    </source>
</evidence>
<feature type="domain" description="Ig-like" evidence="21">
    <location>
        <begin position="429"/>
        <end position="516"/>
    </location>
</feature>
<dbReference type="AlphaFoldDB" id="A0A8J0TN46"/>
<evidence type="ECO:0000259" key="22">
    <source>
        <dbReference type="PROSITE" id="PS50853"/>
    </source>
</evidence>
<evidence type="ECO:0000256" key="19">
    <source>
        <dbReference type="SAM" id="Phobius"/>
    </source>
</evidence>
<dbReference type="CDD" id="cd05845">
    <property type="entry name" value="IgI_2_L1-CAM_like"/>
    <property type="match status" value="1"/>
</dbReference>
<evidence type="ECO:0000256" key="10">
    <source>
        <dbReference type="ARBA" id="ARBA00023136"/>
    </source>
</evidence>
<dbReference type="Xenbase" id="XB-GENE-5914737">
    <property type="gene designation" value="l1cam.S"/>
</dbReference>
<dbReference type="SUPFAM" id="SSF49265">
    <property type="entry name" value="Fibronectin type III"/>
    <property type="match status" value="3"/>
</dbReference>
<keyword evidence="5 19" id="KW-0812">Transmembrane</keyword>
<dbReference type="GO" id="GO:0009986">
    <property type="term" value="C:cell surface"/>
    <property type="evidence" value="ECO:0007669"/>
    <property type="project" value="UniProtKB-ARBA"/>
</dbReference>
<dbReference type="Pfam" id="PF00041">
    <property type="entry name" value="fn3"/>
    <property type="match status" value="3"/>
</dbReference>
<dbReference type="InterPro" id="IPR036179">
    <property type="entry name" value="Ig-like_dom_sf"/>
</dbReference>
<dbReference type="FunFam" id="2.60.40.10:FF:000114">
    <property type="entry name" value="Neuronal cell adhesion molecule"/>
    <property type="match status" value="1"/>
</dbReference>
<dbReference type="InterPro" id="IPR003961">
    <property type="entry name" value="FN3_dom"/>
</dbReference>
<organism evidence="24">
    <name type="scientific">Xenopus laevis</name>
    <name type="common">African clawed frog</name>
    <dbReference type="NCBI Taxonomy" id="8355"/>
    <lineage>
        <taxon>Eukaryota</taxon>
        <taxon>Metazoa</taxon>
        <taxon>Chordata</taxon>
        <taxon>Craniata</taxon>
        <taxon>Vertebrata</taxon>
        <taxon>Euteleostomi</taxon>
        <taxon>Amphibia</taxon>
        <taxon>Batrachia</taxon>
        <taxon>Anura</taxon>
        <taxon>Pipoidea</taxon>
        <taxon>Pipidae</taxon>
        <taxon>Xenopodinae</taxon>
        <taxon>Xenopus</taxon>
        <taxon>Xenopus</taxon>
    </lineage>
</organism>
<dbReference type="InterPro" id="IPR007110">
    <property type="entry name" value="Ig-like_dom"/>
</dbReference>
<feature type="compositionally biased region" description="Basic and acidic residues" evidence="18">
    <location>
        <begin position="1174"/>
        <end position="1185"/>
    </location>
</feature>
<feature type="domain" description="Fibronectin type-III" evidence="22">
    <location>
        <begin position="715"/>
        <end position="810"/>
    </location>
</feature>
<dbReference type="GO" id="GO:0007420">
    <property type="term" value="P:brain development"/>
    <property type="evidence" value="ECO:0000318"/>
    <property type="project" value="GO_Central"/>
</dbReference>
<dbReference type="SUPFAM" id="SSF48726">
    <property type="entry name" value="Immunoglobulin"/>
    <property type="match status" value="6"/>
</dbReference>
<dbReference type="GeneID" id="373742"/>
<feature type="region of interest" description="Disordered" evidence="18">
    <location>
        <begin position="695"/>
        <end position="727"/>
    </location>
</feature>
<dbReference type="FunFam" id="2.60.40.10:FF:000347">
    <property type="entry name" value="Neuronal cell adhesion molecule"/>
    <property type="match status" value="1"/>
</dbReference>
<evidence type="ECO:0000313" key="24">
    <source>
        <dbReference type="RefSeq" id="XP_018087313.1"/>
    </source>
</evidence>
<comment type="function">
    <text evidence="15">Neural cell adhesion molecule involved in the dynamics of cell adhesion and in the generation of transmembrane signals at tyrosine kinase receptors. During brain development, critical in multiple processes, including neuronal migration, axonal growth and fasciculation, and synaptogenesis. In the mature brain, plays a role in the dynamics of neuronal structure and function, including synaptic plasticity.</text>
</comment>
<evidence type="ECO:0000256" key="4">
    <source>
        <dbReference type="ARBA" id="ARBA00022475"/>
    </source>
</evidence>
<comment type="subcellular location">
    <subcellularLocation>
        <location evidence="1">Cell membrane</location>
        <topology evidence="1">Single-pass type I membrane protein</topology>
    </subcellularLocation>
    <subcellularLocation>
        <location evidence="2">Cell projection</location>
        <location evidence="2">Growth cone</location>
    </subcellularLocation>
</comment>
<dbReference type="GO" id="GO:0098609">
    <property type="term" value="P:cell-cell adhesion"/>
    <property type="evidence" value="ECO:0000318"/>
    <property type="project" value="GO_Central"/>
</dbReference>
<dbReference type="RefSeq" id="XP_041429997.1">
    <property type="nucleotide sequence ID" value="XM_041574063.1"/>
</dbReference>
<feature type="compositionally biased region" description="Polar residues" evidence="18">
    <location>
        <begin position="1239"/>
        <end position="1255"/>
    </location>
</feature>
<dbReference type="InterPro" id="IPR013783">
    <property type="entry name" value="Ig-like_fold"/>
</dbReference>
<dbReference type="FunFam" id="2.60.40.10:FF:000005">
    <property type="entry name" value="Neuronal cell adhesion molecule"/>
    <property type="match status" value="1"/>
</dbReference>
<evidence type="ECO:0000313" key="27">
    <source>
        <dbReference type="Xenbase" id="XB-GENE-5914737"/>
    </source>
</evidence>
<feature type="domain" description="Fibronectin type-III" evidence="22">
    <location>
        <begin position="915"/>
        <end position="1012"/>
    </location>
</feature>
<keyword evidence="13" id="KW-0966">Cell projection</keyword>
<dbReference type="InterPro" id="IPR013151">
    <property type="entry name" value="Immunoglobulin_dom"/>
</dbReference>
<feature type="region of interest" description="Disordered" evidence="18">
    <location>
        <begin position="1223"/>
        <end position="1255"/>
    </location>
</feature>
<evidence type="ECO:0000256" key="18">
    <source>
        <dbReference type="SAM" id="MobiDB-lite"/>
    </source>
</evidence>
<dbReference type="OrthoDB" id="6244967at2759"/>
<evidence type="ECO:0000256" key="8">
    <source>
        <dbReference type="ARBA" id="ARBA00022889"/>
    </source>
</evidence>
<dbReference type="PANTHER" id="PTHR44170:SF44">
    <property type="entry name" value="L1 CELL ADHESION MOLECULE"/>
    <property type="match status" value="1"/>
</dbReference>
<evidence type="ECO:0000313" key="26">
    <source>
        <dbReference type="RefSeq" id="XP_041429997.1"/>
    </source>
</evidence>
<dbReference type="RefSeq" id="XP_018087314.1">
    <property type="nucleotide sequence ID" value="XM_018231825.2"/>
</dbReference>
<dbReference type="GO" id="GO:0005886">
    <property type="term" value="C:plasma membrane"/>
    <property type="evidence" value="ECO:0000318"/>
    <property type="project" value="GO_Central"/>
</dbReference>
<dbReference type="SMART" id="SM00409">
    <property type="entry name" value="IG"/>
    <property type="match status" value="6"/>
</dbReference>
<comment type="similarity">
    <text evidence="3">Belongs to the immunoglobulin superfamily. L1/neurofascin/NgCAM family.</text>
</comment>
<dbReference type="GO" id="GO:0030424">
    <property type="term" value="C:axon"/>
    <property type="evidence" value="ECO:0000318"/>
    <property type="project" value="GO_Central"/>
</dbReference>
<proteinExistence type="inferred from homology"/>
<keyword evidence="7" id="KW-0677">Repeat</keyword>
<dbReference type="PANTHER" id="PTHR44170">
    <property type="entry name" value="PROTEIN SIDEKICK"/>
    <property type="match status" value="1"/>
</dbReference>
<dbReference type="InterPro" id="IPR003599">
    <property type="entry name" value="Ig_sub"/>
</dbReference>
<feature type="domain" description="Fibronectin type-III" evidence="22">
    <location>
        <begin position="815"/>
        <end position="911"/>
    </location>
</feature>
<dbReference type="Pfam" id="PF13882">
    <property type="entry name" value="Bravo_FIGEY"/>
    <property type="match status" value="1"/>
</dbReference>
<dbReference type="GO" id="GO:0007411">
    <property type="term" value="P:axon guidance"/>
    <property type="evidence" value="ECO:0000318"/>
    <property type="project" value="GO_Central"/>
</dbReference>
<comment type="subunit">
    <text evidence="16">Interacts with SHTN1; the interaction occurs in axonal growth cones. Interacts with isoform 2 of BSG.</text>
</comment>
<dbReference type="Pfam" id="PF13927">
    <property type="entry name" value="Ig_3"/>
    <property type="match status" value="2"/>
</dbReference>
<dbReference type="Pfam" id="PF07679">
    <property type="entry name" value="I-set"/>
    <property type="match status" value="3"/>
</dbReference>
<evidence type="ECO:0000256" key="2">
    <source>
        <dbReference type="ARBA" id="ARBA00004624"/>
    </source>
</evidence>
<dbReference type="FunFam" id="2.60.40.10:FF:000038">
    <property type="entry name" value="Neuronal cell adhesion molecule"/>
    <property type="match status" value="1"/>
</dbReference>
<dbReference type="Pfam" id="PF00047">
    <property type="entry name" value="ig"/>
    <property type="match status" value="1"/>
</dbReference>
<evidence type="ECO:0000256" key="14">
    <source>
        <dbReference type="ARBA" id="ARBA00023319"/>
    </source>
</evidence>
<dbReference type="CDD" id="cd05733">
    <property type="entry name" value="IgI_L1-CAM_like"/>
    <property type="match status" value="1"/>
</dbReference>
<evidence type="ECO:0000256" key="13">
    <source>
        <dbReference type="ARBA" id="ARBA00023273"/>
    </source>
</evidence>
<keyword evidence="12" id="KW-0325">Glycoprotein</keyword>
<dbReference type="FunFam" id="2.60.40.10:FF:001687">
    <property type="entry name" value="Neuroglian, isoform E"/>
    <property type="match status" value="1"/>
</dbReference>
<dbReference type="InterPro" id="IPR013098">
    <property type="entry name" value="Ig_I-set"/>
</dbReference>
<keyword evidence="4" id="KW-1003">Cell membrane</keyword>
<feature type="domain" description="Ig-like" evidence="21">
    <location>
        <begin position="40"/>
        <end position="128"/>
    </location>
</feature>
<dbReference type="PROSITE" id="PS50835">
    <property type="entry name" value="IG_LIKE"/>
    <property type="match status" value="6"/>
</dbReference>
<evidence type="ECO:0000313" key="25">
    <source>
        <dbReference type="RefSeq" id="XP_018087314.1"/>
    </source>
</evidence>
<evidence type="ECO:0000256" key="5">
    <source>
        <dbReference type="ARBA" id="ARBA00022692"/>
    </source>
</evidence>
<keyword evidence="8" id="KW-0130">Cell adhesion</keyword>
<dbReference type="InterPro" id="IPR026966">
    <property type="entry name" value="Neurofascin/L1/NrCAM_C"/>
</dbReference>
<sequence>MALRWGPCLLGTVLVSLLCSHMEAFQMPKEYVMQEIMYPPTITEQSPAKYVVYPNDDIVLKCEAKRNAKVKYTWKKDGETFAPEDGPSVNRKKDSGSIIISNGNGNAMKDFQGKYRCYATNELGTAISHEIHVITESTPKWQKEMIRPIEVEEGSSLILPCNPPKSAVPPRVIWMNSSLLHITQDKRVSMGVNGNLYFSNVQKQDEHPDYICHAQFVGARTIVQKEAISIKVRPTNSVKFRRPEMMLPEGSMSTVLALRDQPLQLECIAEGLPTPEIEWIPLTGSTTNGHIQYDDFKKTLHIDKVQDDDDGDYQCTAKNTQGTATHTFTVVVESAPYWINKPMDGIYAPGEDIILHCEVGGKPKPKVTWKINGASLKDSDLYHNWKLSEGSLVLNNMQLNDTSVVQCEARNKHGNLLANAFVYVVELPPQILTKNDEQYSVVEKTNVSMDCKTFGAPMPKIQWDRDQEDNLLALDQFSFHTNGTLTITGVVKEHEGIYWCTASNNQGNVNISAYLDVRNATKIISPPTEQRARKGGKAIFQCTVEFDPKMSSKIIDWKKNGLEINEDPDNDKYFIEDYTLSISNVQEGDQGMYTCLARSELDSVEQTAELVVIDLPESPSDLELSNAQETSITLTWTPGNENNSPIEEFIIEFEEDSFEPGVWHELTRVDGDMVTTDLNLSPYVNYQFRVIAVNEVGPSNGSNPSDRYRTPPSAPTKNPEEVKGEGTVPENMKISWKPLKGIDWNGPDFKYLVKWRRLGKDDWREEVAESPPVIVTETSTFEPYEIIVQSVNDLGRASEPKPIIGHSGEDFPDISPENVGLEAMNESAIKVAWLPVQKQGLNGHLKGFMVYYISHSSRHRQTKELRVHGNTTHALITGLKPFSNYSVEVAIMNGKGPGDRSESRMIRTDEGVPSPPSFLHLERQSDTSLTLIWGPPETPNGILTGYEIYHQIVNKTHMGAKYFSETINDPTQQNWTLSNISSKDTYRFYLYATTSVGQSEAVMVEGSTMQEIEVPPVLNVSIETGDSVVTLNWMQLEGSSNAEIKVEIRNKSSEHLWHHYGSVNTTDSTFQLSGLLPGTPYFIRLMALNHTQHVEIWSKMVQTTGIAITKEQRGFATEGWFIGLISAIVLLLLILLILCFIKRSKGGKYSVKDKEDTQVDSEARPMKDETFGEYRSLESENDEKPFTSSQPSLNGDIKQLGSDDSLADYGGSVDVQFNEDGSFIGQYSGKKEKEPAGGNESSGATSPVNPNIANE</sequence>
<keyword evidence="9 19" id="KW-1133">Transmembrane helix</keyword>
<dbReference type="InterPro" id="IPR036116">
    <property type="entry name" value="FN3_sf"/>
</dbReference>
<dbReference type="PROSITE" id="PS50853">
    <property type="entry name" value="FN3"/>
    <property type="match status" value="5"/>
</dbReference>
<feature type="region of interest" description="Disordered" evidence="18">
    <location>
        <begin position="1174"/>
        <end position="1205"/>
    </location>
</feature>
<feature type="domain" description="Ig-like" evidence="21">
    <location>
        <begin position="336"/>
        <end position="423"/>
    </location>
</feature>
<dbReference type="FunFam" id="2.60.40.10:FF:000658">
    <property type="entry name" value="Neural cell adhesion molecule L1"/>
    <property type="match status" value="1"/>
</dbReference>
<feature type="signal peptide" evidence="20">
    <location>
        <begin position="1"/>
        <end position="24"/>
    </location>
</feature>
<evidence type="ECO:0000256" key="7">
    <source>
        <dbReference type="ARBA" id="ARBA00022737"/>
    </source>
</evidence>
<keyword evidence="10 19" id="KW-0472">Membrane</keyword>
<dbReference type="FunFam" id="2.60.40.10:FF:000078">
    <property type="entry name" value="Neuronal cell adhesion molecule"/>
    <property type="match status" value="1"/>
</dbReference>
<accession>A0A8J0TN46</accession>
<feature type="domain" description="Ig-like" evidence="21">
    <location>
        <begin position="243"/>
        <end position="331"/>
    </location>
</feature>
<evidence type="ECO:0000256" key="17">
    <source>
        <dbReference type="ARBA" id="ARBA00074488"/>
    </source>
</evidence>
<feature type="domain" description="Fibronectin type-III" evidence="22">
    <location>
        <begin position="1014"/>
        <end position="1112"/>
    </location>
</feature>
<dbReference type="FunFam" id="2.60.40.10:FF:000028">
    <property type="entry name" value="Neuronal cell adhesion molecule"/>
    <property type="match status" value="1"/>
</dbReference>
<feature type="chain" id="PRO_5044692202" description="Neural cell adhesion molecule L1" evidence="20">
    <location>
        <begin position="25"/>
        <end position="1255"/>
    </location>
</feature>
<evidence type="ECO:0000256" key="15">
    <source>
        <dbReference type="ARBA" id="ARBA00060042"/>
    </source>
</evidence>
<feature type="domain" description="Fibronectin type-III" evidence="22">
    <location>
        <begin position="618"/>
        <end position="713"/>
    </location>
</feature>
<dbReference type="GO" id="GO:0098632">
    <property type="term" value="F:cell-cell adhesion mediator activity"/>
    <property type="evidence" value="ECO:0000318"/>
    <property type="project" value="GO_Central"/>
</dbReference>
<gene>
    <name evidence="24 25 26 27" type="primary">l1cam.S</name>
    <name evidence="24 25 26" type="synonym">l1cam</name>
    <name evidence="24 25 26" type="synonym">l1cam-a</name>
</gene>
<dbReference type="RefSeq" id="XP_018087313.1">
    <property type="nucleotide sequence ID" value="XM_018231824.2"/>
</dbReference>
<dbReference type="Gene3D" id="2.60.40.10">
    <property type="entry name" value="Immunoglobulins"/>
    <property type="match status" value="11"/>
</dbReference>
<keyword evidence="6 20" id="KW-0732">Signal</keyword>
<dbReference type="CTD" id="373742"/>
<evidence type="ECO:0000256" key="1">
    <source>
        <dbReference type="ARBA" id="ARBA00004251"/>
    </source>
</evidence>
<dbReference type="GO" id="GO:0030426">
    <property type="term" value="C:growth cone"/>
    <property type="evidence" value="ECO:0007669"/>
    <property type="project" value="UniProtKB-SubCell"/>
</dbReference>
<evidence type="ECO:0000256" key="12">
    <source>
        <dbReference type="ARBA" id="ARBA00023180"/>
    </source>
</evidence>
<dbReference type="SMART" id="SM00408">
    <property type="entry name" value="IGc2"/>
    <property type="match status" value="5"/>
</dbReference>
<evidence type="ECO:0000256" key="9">
    <source>
        <dbReference type="ARBA" id="ARBA00022989"/>
    </source>
</evidence>
<keyword evidence="11" id="KW-1015">Disulfide bond</keyword>
<dbReference type="SMART" id="SM00060">
    <property type="entry name" value="FN3"/>
    <property type="match status" value="5"/>
</dbReference>
<evidence type="ECO:0000259" key="21">
    <source>
        <dbReference type="PROSITE" id="PS50835"/>
    </source>
</evidence>
<evidence type="ECO:0000256" key="16">
    <source>
        <dbReference type="ARBA" id="ARBA00063896"/>
    </source>
</evidence>
<dbReference type="AGR" id="Xenbase:XB-GENE-5914737"/>
<keyword evidence="23" id="KW-1185">Reference proteome</keyword>
<feature type="domain" description="Ig-like" evidence="21">
    <location>
        <begin position="521"/>
        <end position="611"/>
    </location>
</feature>
<evidence type="ECO:0000256" key="11">
    <source>
        <dbReference type="ARBA" id="ARBA00023157"/>
    </source>
</evidence>
<reference evidence="24 25" key="1">
    <citation type="submission" date="2022-04" db="UniProtKB">
        <authorList>
            <consortium name="RefSeq"/>
        </authorList>
    </citation>
    <scope>IDENTIFICATION</scope>
    <source>
        <strain evidence="24 25">J_2021</strain>
        <tissue evidence="24 25">Erythrocytes</tissue>
    </source>
</reference>
<feature type="domain" description="Ig-like" evidence="21">
    <location>
        <begin position="139"/>
        <end position="229"/>
    </location>
</feature>
<dbReference type="CDD" id="cd00063">
    <property type="entry name" value="FN3"/>
    <property type="match status" value="5"/>
</dbReference>
<evidence type="ECO:0000256" key="20">
    <source>
        <dbReference type="SAM" id="SignalP"/>
    </source>
</evidence>
<evidence type="ECO:0000256" key="3">
    <source>
        <dbReference type="ARBA" id="ARBA00008588"/>
    </source>
</evidence>
<feature type="transmembrane region" description="Helical" evidence="19">
    <location>
        <begin position="1120"/>
        <end position="1141"/>
    </location>
</feature>
<keyword evidence="14" id="KW-0393">Immunoglobulin domain</keyword>
<evidence type="ECO:0000256" key="6">
    <source>
        <dbReference type="ARBA" id="ARBA00022729"/>
    </source>
</evidence>
<dbReference type="InterPro" id="IPR003598">
    <property type="entry name" value="Ig_sub2"/>
</dbReference>